<feature type="region of interest" description="Disordered" evidence="4">
    <location>
        <begin position="159"/>
        <end position="218"/>
    </location>
</feature>
<gene>
    <name evidence="6" type="ORF">N7452_004102</name>
</gene>
<evidence type="ECO:0000256" key="2">
    <source>
        <dbReference type="ARBA" id="ARBA00011353"/>
    </source>
</evidence>
<feature type="domain" description="Chromo" evidence="5">
    <location>
        <begin position="328"/>
        <end position="383"/>
    </location>
</feature>
<organism evidence="6 7">
    <name type="scientific">Penicillium brevicompactum</name>
    <dbReference type="NCBI Taxonomy" id="5074"/>
    <lineage>
        <taxon>Eukaryota</taxon>
        <taxon>Fungi</taxon>
        <taxon>Dikarya</taxon>
        <taxon>Ascomycota</taxon>
        <taxon>Pezizomycotina</taxon>
        <taxon>Eurotiomycetes</taxon>
        <taxon>Eurotiomycetidae</taxon>
        <taxon>Eurotiales</taxon>
        <taxon>Aspergillaceae</taxon>
        <taxon>Penicillium</taxon>
    </lineage>
</organism>
<dbReference type="PROSITE" id="PS00598">
    <property type="entry name" value="CHROMO_1"/>
    <property type="match status" value="1"/>
</dbReference>
<dbReference type="InterPro" id="IPR051219">
    <property type="entry name" value="Heterochromatin_chromo-domain"/>
</dbReference>
<comment type="subcellular location">
    <subcellularLocation>
        <location evidence="1">Nucleus</location>
    </subcellularLocation>
</comment>
<reference evidence="6" key="2">
    <citation type="journal article" date="2023" name="IMA Fungus">
        <title>Comparative genomic study of the Penicillium genus elucidates a diverse pangenome and 15 lateral gene transfer events.</title>
        <authorList>
            <person name="Petersen C."/>
            <person name="Sorensen T."/>
            <person name="Nielsen M.R."/>
            <person name="Sondergaard T.E."/>
            <person name="Sorensen J.L."/>
            <person name="Fitzpatrick D.A."/>
            <person name="Frisvad J.C."/>
            <person name="Nielsen K.L."/>
        </authorList>
    </citation>
    <scope>NUCLEOTIDE SEQUENCE</scope>
    <source>
        <strain evidence="6">IBT 35673</strain>
    </source>
</reference>
<dbReference type="CDD" id="cd00024">
    <property type="entry name" value="CD_CSD"/>
    <property type="match status" value="1"/>
</dbReference>
<sequence length="383" mass="42439">MSNSRFLLDSFRPWNPTQDNPQQLPEPAEICRYPSPVSITATLPSSTISRDIASKVLTGNPGEIQRHPLPARPPVEVCLNDESQSCSRPTRCGIEVTRRNVPTEENLQASEPECPAQTQETRDTINIDPEILHDNSCADAGHIAKTGTYQNIASTVTYSSSESPFTNTNRPPRSNQQDSDHTGTSNRQVPKVTKRSYTRKKSTGRGPGRPPKNRNSVLKNVSFSSVRSQFTAMSIEDRLQFLSWLFEGALPHCVSTSTSASTAAASNCGTSLGADTVHDYALWDSNTEPADVQKPPSHHLMMLAPYHGRPSREEDISGEIESDDQLEYEIERILEHRKGARGSLSYLVKWKGYEDVEATWEPHDSVQDTAALDNYELQLATTT</sequence>
<dbReference type="AlphaFoldDB" id="A0A9W9QXV3"/>
<dbReference type="InterPro" id="IPR000953">
    <property type="entry name" value="Chromo/chromo_shadow_dom"/>
</dbReference>
<evidence type="ECO:0000256" key="3">
    <source>
        <dbReference type="ARBA" id="ARBA00023242"/>
    </source>
</evidence>
<dbReference type="EMBL" id="JAPZBQ010000002">
    <property type="protein sequence ID" value="KAJ5346098.1"/>
    <property type="molecule type" value="Genomic_DNA"/>
</dbReference>
<accession>A0A9W9QXV3</accession>
<evidence type="ECO:0000259" key="5">
    <source>
        <dbReference type="PROSITE" id="PS50013"/>
    </source>
</evidence>
<dbReference type="SUPFAM" id="SSF54160">
    <property type="entry name" value="Chromo domain-like"/>
    <property type="match status" value="1"/>
</dbReference>
<dbReference type="SMART" id="SM00298">
    <property type="entry name" value="CHROMO"/>
    <property type="match status" value="1"/>
</dbReference>
<evidence type="ECO:0000313" key="6">
    <source>
        <dbReference type="EMBL" id="KAJ5346098.1"/>
    </source>
</evidence>
<evidence type="ECO:0000256" key="4">
    <source>
        <dbReference type="SAM" id="MobiDB-lite"/>
    </source>
</evidence>
<keyword evidence="3" id="KW-0539">Nucleus</keyword>
<dbReference type="Gene3D" id="2.40.50.40">
    <property type="match status" value="1"/>
</dbReference>
<protein>
    <recommendedName>
        <fullName evidence="5">Chromo domain-containing protein</fullName>
    </recommendedName>
</protein>
<dbReference type="GO" id="GO:0006338">
    <property type="term" value="P:chromatin remodeling"/>
    <property type="evidence" value="ECO:0007669"/>
    <property type="project" value="UniProtKB-ARBA"/>
</dbReference>
<feature type="compositionally biased region" description="Polar residues" evidence="4">
    <location>
        <begin position="159"/>
        <end position="188"/>
    </location>
</feature>
<feature type="region of interest" description="Disordered" evidence="4">
    <location>
        <begin position="1"/>
        <end position="25"/>
    </location>
</feature>
<reference evidence="6" key="1">
    <citation type="submission" date="2022-12" db="EMBL/GenBank/DDBJ databases">
        <authorList>
            <person name="Petersen C."/>
        </authorList>
    </citation>
    <scope>NUCLEOTIDE SEQUENCE</scope>
    <source>
        <strain evidence="6">IBT 35673</strain>
    </source>
</reference>
<proteinExistence type="predicted"/>
<comment type="caution">
    <text evidence="6">The sequence shown here is derived from an EMBL/GenBank/DDBJ whole genome shotgun (WGS) entry which is preliminary data.</text>
</comment>
<dbReference type="Pfam" id="PF00385">
    <property type="entry name" value="Chromo"/>
    <property type="match status" value="1"/>
</dbReference>
<dbReference type="InterPro" id="IPR023779">
    <property type="entry name" value="Chromodomain_CS"/>
</dbReference>
<feature type="compositionally biased region" description="Basic residues" evidence="4">
    <location>
        <begin position="192"/>
        <end position="203"/>
    </location>
</feature>
<dbReference type="PANTHER" id="PTHR22812">
    <property type="entry name" value="CHROMOBOX PROTEIN"/>
    <property type="match status" value="1"/>
</dbReference>
<evidence type="ECO:0000256" key="1">
    <source>
        <dbReference type="ARBA" id="ARBA00004123"/>
    </source>
</evidence>
<comment type="subunit">
    <text evidence="2">Component of the NuA4 histone acetyltransferase complex.</text>
</comment>
<dbReference type="PROSITE" id="PS50013">
    <property type="entry name" value="CHROMO_2"/>
    <property type="match status" value="1"/>
</dbReference>
<dbReference type="InterPro" id="IPR023780">
    <property type="entry name" value="Chromo_domain"/>
</dbReference>
<dbReference type="GO" id="GO:0005634">
    <property type="term" value="C:nucleus"/>
    <property type="evidence" value="ECO:0007669"/>
    <property type="project" value="UniProtKB-SubCell"/>
</dbReference>
<dbReference type="InterPro" id="IPR016197">
    <property type="entry name" value="Chromo-like_dom_sf"/>
</dbReference>
<name>A0A9W9QXV3_PENBR</name>
<evidence type="ECO:0000313" key="7">
    <source>
        <dbReference type="Proteomes" id="UP001147695"/>
    </source>
</evidence>
<dbReference type="Proteomes" id="UP001147695">
    <property type="component" value="Unassembled WGS sequence"/>
</dbReference>